<dbReference type="KEGG" id="trg:TRUGW13939_03696"/>
<dbReference type="AlphaFoldDB" id="A0A7H8QSV9"/>
<feature type="compositionally biased region" description="Basic and acidic residues" evidence="2">
    <location>
        <begin position="804"/>
        <end position="816"/>
    </location>
</feature>
<gene>
    <name evidence="4" type="ORF">TRUGW13939_03696</name>
</gene>
<name>A0A7H8QSV9_TALRU</name>
<feature type="compositionally biased region" description="Polar residues" evidence="2">
    <location>
        <begin position="715"/>
        <end position="726"/>
    </location>
</feature>
<evidence type="ECO:0000256" key="3">
    <source>
        <dbReference type="SAM" id="SignalP"/>
    </source>
</evidence>
<feature type="region of interest" description="Disordered" evidence="2">
    <location>
        <begin position="680"/>
        <end position="816"/>
    </location>
</feature>
<dbReference type="EMBL" id="CP055899">
    <property type="protein sequence ID" value="QKX56591.1"/>
    <property type="molecule type" value="Genomic_DNA"/>
</dbReference>
<organism evidence="4 5">
    <name type="scientific">Talaromyces rugulosus</name>
    <name type="common">Penicillium rugulosum</name>
    <dbReference type="NCBI Taxonomy" id="121627"/>
    <lineage>
        <taxon>Eukaryota</taxon>
        <taxon>Fungi</taxon>
        <taxon>Dikarya</taxon>
        <taxon>Ascomycota</taxon>
        <taxon>Pezizomycotina</taxon>
        <taxon>Eurotiomycetes</taxon>
        <taxon>Eurotiomycetidae</taxon>
        <taxon>Eurotiales</taxon>
        <taxon>Trichocomaceae</taxon>
        <taxon>Talaromyces</taxon>
        <taxon>Talaromyces sect. Islandici</taxon>
    </lineage>
</organism>
<proteinExistence type="predicted"/>
<evidence type="ECO:0000313" key="4">
    <source>
        <dbReference type="EMBL" id="QKX56591.1"/>
    </source>
</evidence>
<feature type="compositionally biased region" description="Low complexity" evidence="2">
    <location>
        <begin position="752"/>
        <end position="761"/>
    </location>
</feature>
<dbReference type="Proteomes" id="UP000509510">
    <property type="component" value="Chromosome II"/>
</dbReference>
<feature type="coiled-coil region" evidence="1">
    <location>
        <begin position="568"/>
        <end position="666"/>
    </location>
</feature>
<accession>A0A7H8QSV9</accession>
<sequence>MDPTILLSSVLVLLFFGFNGDAFLGFDTFTASSMLERATKAITGGTMISGLNTALGAAIGIPHTPPPPPPGVFQGPATRSWNESCTEMPASVYAPSVFENPVKARVCFPDDMAGILGNSTETLEFPVPGSAQFELFGFRLPGSHTNHDWTISIICILVPLYFLLWTSITRNPSTVDNGAIPKKSYVDAAIAGISSRIPDLAPLVANQRRLEGQLIQFESVEARVDGRIENRIHELEVLFQRQIRDINLEPLTRRADRFQENHDFVASQARKLQEDQPHWTRLVEDFKDLKTDLTIQIERRADRIKEHVEYFEERLDDLGKKNEKLVSNVKTVEKEQTNCNAIIDKLQKQVGDIDELDKQFKGTKDRVVPITERVRKLQQQVDYIGSPNEQVMGLEREMTSINEQIQQLQDKEATDVYAPKETVKAVESKIATTTGLIRKLQEQDASGTKRVKDVESDITSIRKLVGELQEQIQADNTTEAQSQEIETSLDQRIAKIETELHQIPAAKAEEERAHTQRLLEKKIEELKIDELRNKLQTIEPSVNGDIIRMKNYLKETELKTKGEFTKRTEDTEQRINGVEQKLENSLDDIRKMISTLREDFEESTPDEETMEKLKTDLKIAEEKVGSLEMNVFGSSSNVAEPVIVQINEIQSQLQELTDNSGSLSQRQEAPGREQDLLNIGTQASSQSSQPPQTPIPSKTSSKVNAPAAEFVPSPRTHTSLSQSTTHGAPLEISLPKNSQSQKGKGKGKQRASILSSQSSKASENDEQGESKTGQTTDEKSQKPPAQSPAEVEDSFALDWTPPSLEEREQMFEQDQIQRENNKILTVTLADIASKNRKTLSQSRWAS</sequence>
<feature type="chain" id="PRO_5028979932" evidence="3">
    <location>
        <begin position="23"/>
        <end position="846"/>
    </location>
</feature>
<keyword evidence="1" id="KW-0175">Coiled coil</keyword>
<dbReference type="GeneID" id="55991199"/>
<feature type="compositionally biased region" description="Low complexity" evidence="2">
    <location>
        <begin position="681"/>
        <end position="701"/>
    </location>
</feature>
<evidence type="ECO:0000256" key="2">
    <source>
        <dbReference type="SAM" id="MobiDB-lite"/>
    </source>
</evidence>
<dbReference type="OrthoDB" id="10495724at2759"/>
<dbReference type="RefSeq" id="XP_035342769.1">
    <property type="nucleotide sequence ID" value="XM_035486876.1"/>
</dbReference>
<keyword evidence="3" id="KW-0732">Signal</keyword>
<feature type="signal peptide" evidence="3">
    <location>
        <begin position="1"/>
        <end position="22"/>
    </location>
</feature>
<dbReference type="Gene3D" id="1.20.5.170">
    <property type="match status" value="1"/>
</dbReference>
<evidence type="ECO:0000313" key="5">
    <source>
        <dbReference type="Proteomes" id="UP000509510"/>
    </source>
</evidence>
<keyword evidence="5" id="KW-1185">Reference proteome</keyword>
<feature type="coiled-coil region" evidence="1">
    <location>
        <begin position="391"/>
        <end position="471"/>
    </location>
</feature>
<reference evidence="5" key="1">
    <citation type="submission" date="2020-06" db="EMBL/GenBank/DDBJ databases">
        <title>A chromosome-scale genome assembly of Talaromyces rugulosus W13939.</title>
        <authorList>
            <person name="Wang B."/>
            <person name="Guo L."/>
            <person name="Ye K."/>
            <person name="Wang L."/>
        </authorList>
    </citation>
    <scope>NUCLEOTIDE SEQUENCE [LARGE SCALE GENOMIC DNA]</scope>
    <source>
        <strain evidence="5">W13939</strain>
    </source>
</reference>
<protein>
    <submittedName>
        <fullName evidence="4">Uncharacterized protein</fullName>
    </submittedName>
</protein>
<evidence type="ECO:0000256" key="1">
    <source>
        <dbReference type="SAM" id="Coils"/>
    </source>
</evidence>